<dbReference type="RefSeq" id="WP_281765560.1">
    <property type="nucleotide sequence ID" value="NZ_BRVO01000002.1"/>
</dbReference>
<keyword evidence="3" id="KW-1185">Reference proteome</keyword>
<evidence type="ECO:0000313" key="3">
    <source>
        <dbReference type="Proteomes" id="UP001143543"/>
    </source>
</evidence>
<dbReference type="Gene3D" id="2.60.40.10">
    <property type="entry name" value="Immunoglobulins"/>
    <property type="match status" value="1"/>
</dbReference>
<dbReference type="NCBIfam" id="TIGR04131">
    <property type="entry name" value="Bac_Flav_CTERM"/>
    <property type="match status" value="1"/>
</dbReference>
<organism evidence="2 3">
    <name type="scientific">Neptunitalea lumnitzerae</name>
    <dbReference type="NCBI Taxonomy" id="2965509"/>
    <lineage>
        <taxon>Bacteria</taxon>
        <taxon>Pseudomonadati</taxon>
        <taxon>Bacteroidota</taxon>
        <taxon>Flavobacteriia</taxon>
        <taxon>Flavobacteriales</taxon>
        <taxon>Flavobacteriaceae</taxon>
        <taxon>Neptunitalea</taxon>
    </lineage>
</organism>
<dbReference type="Proteomes" id="UP001143543">
    <property type="component" value="Unassembled WGS sequence"/>
</dbReference>
<protein>
    <recommendedName>
        <fullName evidence="4">Gliding motility-associated C-terminal domain-containing protein</fullName>
    </recommendedName>
</protein>
<evidence type="ECO:0000313" key="2">
    <source>
        <dbReference type="EMBL" id="GLB49941.1"/>
    </source>
</evidence>
<reference evidence="2" key="1">
    <citation type="submission" date="2022-07" db="EMBL/GenBank/DDBJ databases">
        <title>Taxonomy of Novel Oxalotrophic and Methylotrophic Bacteria.</title>
        <authorList>
            <person name="Sahin N."/>
            <person name="Tani A."/>
        </authorList>
    </citation>
    <scope>NUCLEOTIDE SEQUENCE</scope>
    <source>
        <strain evidence="2">Y10</strain>
    </source>
</reference>
<evidence type="ECO:0000256" key="1">
    <source>
        <dbReference type="SAM" id="SignalP"/>
    </source>
</evidence>
<keyword evidence="1" id="KW-0732">Signal</keyword>
<sequence length="593" mass="65745">MDRIKKLLFPLIFLQILWCNAQSSPISLYTQFNGRYDYTTIGNTLNTAENNSTSLCSILTSSSADFVLNPGDSVHAAYLYWAGSGSGDFSVTLNGQAITAQRTFTVNYFTRTFFSAFADVTTQVQNTGTGTYLLSDLDLTNVIASDPIYCNTSTNFGGWAIVIVLENNTYPLRQVNIYDGLENVPSSVDILLDNLDVYDTQGAKIGFLAWEGDSLLATESLTINGTVVENLPTNPGDNAFNGTNAFTGATNLYNMDIDYYNLENYISVNDTSLAISLSSLQDFVMVNNIVTVLNSYVIPDASVIANNTTVECDSRFVSLDFAITNYNTSGTLPQGTEATIYVNSTYLDTVATTTNLLPGTEEYFTQLLNIPLSVGDNFTITIIVDENNNLEEFDETNNTTEIDASLIYSPTIPLFNNLESCDIGFNTAQFDLTEANTNAQEDLTFSGFYLSELDAEGLDNPILTPTTFTSTEDPQLIYYRYDNANCYTLGSFELTTTNCPPIIPQGFSPNGDIYNETFNIQGLWNVFEKFELKIYNRYGTLVYEGNENTTPWDGIANCNTMIGEKAPTGTYFYILKLEDELYNLYTGWVYLNR</sequence>
<proteinExistence type="predicted"/>
<name>A0ABQ5MKK8_9FLAO</name>
<dbReference type="InterPro" id="IPR013783">
    <property type="entry name" value="Ig-like_fold"/>
</dbReference>
<dbReference type="InterPro" id="IPR026341">
    <property type="entry name" value="T9SS_type_B"/>
</dbReference>
<accession>A0ABQ5MKK8</accession>
<dbReference type="Pfam" id="PF13585">
    <property type="entry name" value="CHU_C"/>
    <property type="match status" value="1"/>
</dbReference>
<dbReference type="EMBL" id="BRVO01000002">
    <property type="protein sequence ID" value="GLB49941.1"/>
    <property type="molecule type" value="Genomic_DNA"/>
</dbReference>
<feature type="signal peptide" evidence="1">
    <location>
        <begin position="1"/>
        <end position="21"/>
    </location>
</feature>
<gene>
    <name evidence="2" type="ORF">Y10_23090</name>
</gene>
<feature type="chain" id="PRO_5046462426" description="Gliding motility-associated C-terminal domain-containing protein" evidence="1">
    <location>
        <begin position="22"/>
        <end position="593"/>
    </location>
</feature>
<comment type="caution">
    <text evidence="2">The sequence shown here is derived from an EMBL/GenBank/DDBJ whole genome shotgun (WGS) entry which is preliminary data.</text>
</comment>
<evidence type="ECO:0008006" key="4">
    <source>
        <dbReference type="Google" id="ProtNLM"/>
    </source>
</evidence>